<dbReference type="Proteomes" id="UP000596977">
    <property type="component" value="Unassembled WGS sequence"/>
</dbReference>
<evidence type="ECO:0000256" key="8">
    <source>
        <dbReference type="ARBA" id="ARBA00047599"/>
    </source>
</evidence>
<evidence type="ECO:0000256" key="1">
    <source>
        <dbReference type="ARBA" id="ARBA00005272"/>
    </source>
</evidence>
<keyword evidence="4" id="KW-0274">FAD</keyword>
<keyword evidence="9" id="KW-1133">Transmembrane helix</keyword>
<dbReference type="EMBL" id="BMKB01000004">
    <property type="protein sequence ID" value="GGA55407.1"/>
    <property type="molecule type" value="Genomic_DNA"/>
</dbReference>
<proteinExistence type="inferred from homology"/>
<feature type="domain" description="External alternative NADH-ubiquinone oxidoreductase-like C-terminal" evidence="11">
    <location>
        <begin position="352"/>
        <end position="406"/>
    </location>
</feature>
<dbReference type="InterPro" id="IPR023753">
    <property type="entry name" value="FAD/NAD-binding_dom"/>
</dbReference>
<feature type="transmembrane region" description="Helical" evidence="9">
    <location>
        <begin position="374"/>
        <end position="391"/>
    </location>
</feature>
<dbReference type="RefSeq" id="WP_127072160.1">
    <property type="nucleotide sequence ID" value="NZ_BMKB01000004.1"/>
</dbReference>
<dbReference type="InterPro" id="IPR054585">
    <property type="entry name" value="NDH2-like_C"/>
</dbReference>
<evidence type="ECO:0000256" key="2">
    <source>
        <dbReference type="ARBA" id="ARBA00012637"/>
    </source>
</evidence>
<keyword evidence="5" id="KW-0809">Transit peptide</keyword>
<evidence type="ECO:0000256" key="6">
    <source>
        <dbReference type="ARBA" id="ARBA00023002"/>
    </source>
</evidence>
<accession>A0A916RGS5</accession>
<keyword evidence="9" id="KW-0812">Transmembrane</keyword>
<dbReference type="Pfam" id="PF22366">
    <property type="entry name" value="NDH2_C"/>
    <property type="match status" value="1"/>
</dbReference>
<protein>
    <recommendedName>
        <fullName evidence="2">NADH:ubiquinone reductase (non-electrogenic)</fullName>
        <ecNumber evidence="2">1.6.5.9</ecNumber>
    </recommendedName>
</protein>
<evidence type="ECO:0000313" key="13">
    <source>
        <dbReference type="Proteomes" id="UP000596977"/>
    </source>
</evidence>
<evidence type="ECO:0000259" key="11">
    <source>
        <dbReference type="Pfam" id="PF22366"/>
    </source>
</evidence>
<dbReference type="AlphaFoldDB" id="A0A916RGS5"/>
<evidence type="ECO:0000259" key="10">
    <source>
        <dbReference type="Pfam" id="PF07992"/>
    </source>
</evidence>
<evidence type="ECO:0000256" key="9">
    <source>
        <dbReference type="SAM" id="Phobius"/>
    </source>
</evidence>
<keyword evidence="13" id="KW-1185">Reference proteome</keyword>
<evidence type="ECO:0000256" key="3">
    <source>
        <dbReference type="ARBA" id="ARBA00022630"/>
    </source>
</evidence>
<dbReference type="InterPro" id="IPR045024">
    <property type="entry name" value="NDH-2"/>
</dbReference>
<comment type="caution">
    <text evidence="12">The sequence shown here is derived from an EMBL/GenBank/DDBJ whole genome shotgun (WGS) entry which is preliminary data.</text>
</comment>
<sequence>MDDATEQVIIIGAGFGGLSAAKRLARSGIPFTLIDKRNHHLFQPLLYQVATAALAPSDIAVPIRAVLPPGKTDAQILMDRVDGINTEKKLVHTVGGARLRYSNLIVATGAQYTYFGNDDAWAPHAPSLKSLDDALNIRRRVLLAFERAETTEDPQLRKRLMTFVVIGGGPTGVETAGALAELAKATLAREFKNIDPRSARVVLIEAMDNVLTAYPEHLGRYAIDKLERLGVEVMTGAPVKAIDGHGVTLDDQAIETPNVFWCAGVIATPAGEWLGADMAKNGAVEVDAFLRPKGFDDVYVIGDVSSAKDKDGNPLAALAPVAKQQGDFAARMIIAKHHSLPEPTPFRYRDWGTMATIGRSAAVGKFGRLEVRGFFAWLLWGAVHVAYLVGFRNRLSVMINWLWSWLTYHKGARLITGPDEADVQSLDSTTAVEKELDKTVTNLEESVAR</sequence>
<dbReference type="OrthoDB" id="9781621at2"/>
<evidence type="ECO:0000256" key="7">
    <source>
        <dbReference type="ARBA" id="ARBA00023027"/>
    </source>
</evidence>
<dbReference type="PANTHER" id="PTHR43706">
    <property type="entry name" value="NADH DEHYDROGENASE"/>
    <property type="match status" value="1"/>
</dbReference>
<keyword evidence="9" id="KW-0472">Membrane</keyword>
<dbReference type="PANTHER" id="PTHR43706:SF47">
    <property type="entry name" value="EXTERNAL NADH-UBIQUINONE OXIDOREDUCTASE 1, MITOCHONDRIAL-RELATED"/>
    <property type="match status" value="1"/>
</dbReference>
<dbReference type="EC" id="1.6.5.9" evidence="2"/>
<keyword evidence="6" id="KW-0560">Oxidoreductase</keyword>
<feature type="domain" description="FAD/NAD(P)-binding" evidence="10">
    <location>
        <begin position="7"/>
        <end position="326"/>
    </location>
</feature>
<keyword evidence="3" id="KW-0285">Flavoprotein</keyword>
<comment type="similarity">
    <text evidence="1">Belongs to the NADH dehydrogenase family.</text>
</comment>
<keyword evidence="7" id="KW-0520">NAD</keyword>
<dbReference type="GO" id="GO:0050136">
    <property type="term" value="F:NADH dehydrogenase (quinone) (non-electrogenic) activity"/>
    <property type="evidence" value="ECO:0007669"/>
    <property type="project" value="UniProtKB-EC"/>
</dbReference>
<gene>
    <name evidence="12" type="ORF">GCM10011499_26980</name>
</gene>
<evidence type="ECO:0000256" key="5">
    <source>
        <dbReference type="ARBA" id="ARBA00022946"/>
    </source>
</evidence>
<reference evidence="12 13" key="1">
    <citation type="journal article" date="2014" name="Int. J. Syst. Evol. Microbiol.">
        <title>Complete genome sequence of Corynebacterium casei LMG S-19264T (=DSM 44701T), isolated from a smear-ripened cheese.</title>
        <authorList>
            <consortium name="US DOE Joint Genome Institute (JGI-PGF)"/>
            <person name="Walter F."/>
            <person name="Albersmeier A."/>
            <person name="Kalinowski J."/>
            <person name="Ruckert C."/>
        </authorList>
    </citation>
    <scope>NUCLEOTIDE SEQUENCE [LARGE SCALE GENOMIC DNA]</scope>
    <source>
        <strain evidence="12 13">CGMCC 1.15896</strain>
    </source>
</reference>
<dbReference type="PRINTS" id="PR00411">
    <property type="entry name" value="PNDRDTASEI"/>
</dbReference>
<dbReference type="PRINTS" id="PR00368">
    <property type="entry name" value="FADPNR"/>
</dbReference>
<evidence type="ECO:0000256" key="4">
    <source>
        <dbReference type="ARBA" id="ARBA00022827"/>
    </source>
</evidence>
<comment type="catalytic activity">
    <reaction evidence="8">
        <text>a quinone + NADH + H(+) = a quinol + NAD(+)</text>
        <dbReference type="Rhea" id="RHEA:46160"/>
        <dbReference type="ChEBI" id="CHEBI:15378"/>
        <dbReference type="ChEBI" id="CHEBI:24646"/>
        <dbReference type="ChEBI" id="CHEBI:57540"/>
        <dbReference type="ChEBI" id="CHEBI:57945"/>
        <dbReference type="ChEBI" id="CHEBI:132124"/>
        <dbReference type="EC" id="1.6.5.9"/>
    </reaction>
</comment>
<evidence type="ECO:0000313" key="12">
    <source>
        <dbReference type="EMBL" id="GGA55407.1"/>
    </source>
</evidence>
<dbReference type="Gene3D" id="3.50.50.100">
    <property type="match status" value="1"/>
</dbReference>
<dbReference type="InterPro" id="IPR036188">
    <property type="entry name" value="FAD/NAD-bd_sf"/>
</dbReference>
<dbReference type="Pfam" id="PF07992">
    <property type="entry name" value="Pyr_redox_2"/>
    <property type="match status" value="1"/>
</dbReference>
<name>A0A916RGS5_9HYPH</name>
<organism evidence="12 13">
    <name type="scientific">Pelagibacterium lentulum</name>
    <dbReference type="NCBI Taxonomy" id="2029865"/>
    <lineage>
        <taxon>Bacteria</taxon>
        <taxon>Pseudomonadati</taxon>
        <taxon>Pseudomonadota</taxon>
        <taxon>Alphaproteobacteria</taxon>
        <taxon>Hyphomicrobiales</taxon>
        <taxon>Devosiaceae</taxon>
        <taxon>Pelagibacterium</taxon>
    </lineage>
</organism>
<dbReference type="SUPFAM" id="SSF51905">
    <property type="entry name" value="FAD/NAD(P)-binding domain"/>
    <property type="match status" value="1"/>
</dbReference>